<keyword evidence="10 24" id="KW-0812">Transmembrane</keyword>
<protein>
    <recommendedName>
        <fullName evidence="24">ER lumen protein-retaining receptor</fullName>
    </recommendedName>
</protein>
<evidence type="ECO:0000256" key="1">
    <source>
        <dbReference type="ARBA" id="ARBA00001913"/>
    </source>
</evidence>
<dbReference type="Pfam" id="PF01764">
    <property type="entry name" value="Lipase_3"/>
    <property type="match status" value="1"/>
</dbReference>
<evidence type="ECO:0000256" key="22">
    <source>
        <dbReference type="ARBA" id="ARBA00023329"/>
    </source>
</evidence>
<evidence type="ECO:0000256" key="23">
    <source>
        <dbReference type="ARBA" id="ARBA00024531"/>
    </source>
</evidence>
<evidence type="ECO:0000313" key="27">
    <source>
        <dbReference type="EMBL" id="KAJ7410744.1"/>
    </source>
</evidence>
<evidence type="ECO:0000256" key="19">
    <source>
        <dbReference type="ARBA" id="ARBA00023098"/>
    </source>
</evidence>
<comment type="caution">
    <text evidence="24">Lacks conserved residue(s) required for the propagation of feature annotation.</text>
</comment>
<accession>A0ABQ9D2Y4</accession>
<evidence type="ECO:0000256" key="16">
    <source>
        <dbReference type="ARBA" id="ARBA00022927"/>
    </source>
</evidence>
<organism evidence="27 28">
    <name type="scientific">Willisornis vidua</name>
    <name type="common">Xingu scale-backed antbird</name>
    <dbReference type="NCBI Taxonomy" id="1566151"/>
    <lineage>
        <taxon>Eukaryota</taxon>
        <taxon>Metazoa</taxon>
        <taxon>Chordata</taxon>
        <taxon>Craniata</taxon>
        <taxon>Vertebrata</taxon>
        <taxon>Euteleostomi</taxon>
        <taxon>Archelosauria</taxon>
        <taxon>Archosauria</taxon>
        <taxon>Dinosauria</taxon>
        <taxon>Saurischia</taxon>
        <taxon>Theropoda</taxon>
        <taxon>Coelurosauria</taxon>
        <taxon>Aves</taxon>
        <taxon>Neognathae</taxon>
        <taxon>Neoaves</taxon>
        <taxon>Telluraves</taxon>
        <taxon>Australaves</taxon>
        <taxon>Passeriformes</taxon>
        <taxon>Thamnophilidae</taxon>
        <taxon>Willisornis</taxon>
    </lineage>
</organism>
<dbReference type="PANTHER" id="PTHR45792">
    <property type="entry name" value="DIACYLGLYCEROL LIPASE HOMOLOG-RELATED"/>
    <property type="match status" value="1"/>
</dbReference>
<feature type="transmembrane region" description="Helical" evidence="24">
    <location>
        <begin position="1370"/>
        <end position="1392"/>
    </location>
</feature>
<keyword evidence="9" id="KW-0597">Phosphoprotein</keyword>
<keyword evidence="7 24" id="KW-0813">Transport</keyword>
<keyword evidence="12" id="KW-0378">Hydrolase</keyword>
<dbReference type="CDD" id="cd00519">
    <property type="entry name" value="Lipase_3"/>
    <property type="match status" value="1"/>
</dbReference>
<evidence type="ECO:0000256" key="11">
    <source>
        <dbReference type="ARBA" id="ARBA00022723"/>
    </source>
</evidence>
<keyword evidence="16 24" id="KW-0653">Protein transport</keyword>
<comment type="similarity">
    <text evidence="6 24">Belongs to the ERD2 family.</text>
</comment>
<dbReference type="PROSITE" id="PS00952">
    <property type="entry name" value="ER_LUMEN_RECEPTOR_2"/>
    <property type="match status" value="1"/>
</dbReference>
<evidence type="ECO:0000256" key="25">
    <source>
        <dbReference type="SAM" id="MobiDB-lite"/>
    </source>
</evidence>
<dbReference type="InterPro" id="IPR000133">
    <property type="entry name" value="ER_ret_rcpt"/>
</dbReference>
<dbReference type="Pfam" id="PF05219">
    <property type="entry name" value="DREV"/>
    <property type="match status" value="1"/>
</dbReference>
<keyword evidence="8" id="KW-1003">Cell membrane</keyword>
<feature type="transmembrane region" description="Helical" evidence="24">
    <location>
        <begin position="1478"/>
        <end position="1495"/>
    </location>
</feature>
<dbReference type="Proteomes" id="UP001145742">
    <property type="component" value="Unassembled WGS sequence"/>
</dbReference>
<evidence type="ECO:0000256" key="3">
    <source>
        <dbReference type="ARBA" id="ARBA00004477"/>
    </source>
</evidence>
<evidence type="ECO:0000256" key="17">
    <source>
        <dbReference type="ARBA" id="ARBA00022963"/>
    </source>
</evidence>
<evidence type="ECO:0000256" key="20">
    <source>
        <dbReference type="ARBA" id="ARBA00023136"/>
    </source>
</evidence>
<feature type="transmembrane region" description="Helical" evidence="24">
    <location>
        <begin position="1434"/>
        <end position="1457"/>
    </location>
</feature>
<dbReference type="PANTHER" id="PTHR45792:SF2">
    <property type="entry name" value="DIACYLGLYCEROL LIPASE-BETA"/>
    <property type="match status" value="1"/>
</dbReference>
<feature type="domain" description="Fungal lipase-type" evidence="26">
    <location>
        <begin position="1749"/>
        <end position="1850"/>
    </location>
</feature>
<keyword evidence="14" id="KW-0106">Calcium</keyword>
<keyword evidence="15" id="KW-0931">ER-Golgi transport</keyword>
<comment type="subcellular location">
    <subcellularLocation>
        <location evidence="4">Cell membrane</location>
        <topology evidence="4">Multi-pass membrane protein</topology>
    </subcellularLocation>
    <subcellularLocation>
        <location evidence="2">Cytoplasmic vesicle</location>
        <location evidence="2">COPI-coated vesicle membrane</location>
        <topology evidence="2">Multi-pass membrane protein</topology>
    </subcellularLocation>
    <subcellularLocation>
        <location evidence="3 24">Endoplasmic reticulum membrane</location>
        <topology evidence="3 24">Multi-pass membrane protein</topology>
    </subcellularLocation>
    <subcellularLocation>
        <location evidence="5">Golgi apparatus membrane</location>
        <topology evidence="5">Multi-pass membrane protein</topology>
    </subcellularLocation>
</comment>
<name>A0ABQ9D2Y4_9PASS</name>
<evidence type="ECO:0000256" key="4">
    <source>
        <dbReference type="ARBA" id="ARBA00004651"/>
    </source>
</evidence>
<gene>
    <name evidence="27" type="ORF">WISP_106362</name>
</gene>
<dbReference type="Gene3D" id="3.40.50.1820">
    <property type="entry name" value="alpha/beta hydrolase"/>
    <property type="match status" value="1"/>
</dbReference>
<evidence type="ECO:0000256" key="21">
    <source>
        <dbReference type="ARBA" id="ARBA00023170"/>
    </source>
</evidence>
<evidence type="ECO:0000256" key="6">
    <source>
        <dbReference type="ARBA" id="ARBA00010120"/>
    </source>
</evidence>
<evidence type="ECO:0000256" key="7">
    <source>
        <dbReference type="ARBA" id="ARBA00022448"/>
    </source>
</evidence>
<comment type="caution">
    <text evidence="27">The sequence shown here is derived from an EMBL/GenBank/DDBJ whole genome shotgun (WGS) entry which is preliminary data.</text>
</comment>
<keyword evidence="18 24" id="KW-1133">Transmembrane helix</keyword>
<evidence type="ECO:0000259" key="26">
    <source>
        <dbReference type="Pfam" id="PF01764"/>
    </source>
</evidence>
<dbReference type="InterPro" id="IPR029063">
    <property type="entry name" value="SAM-dependent_MTases_sf"/>
</dbReference>
<evidence type="ECO:0000256" key="18">
    <source>
        <dbReference type="ARBA" id="ARBA00022989"/>
    </source>
</evidence>
<evidence type="ECO:0000313" key="28">
    <source>
        <dbReference type="Proteomes" id="UP001145742"/>
    </source>
</evidence>
<dbReference type="EMBL" id="WHWB01034386">
    <property type="protein sequence ID" value="KAJ7410744.1"/>
    <property type="molecule type" value="Genomic_DNA"/>
</dbReference>
<keyword evidence="11" id="KW-0479">Metal-binding</keyword>
<feature type="transmembrane region" description="Helical" evidence="24">
    <location>
        <begin position="1507"/>
        <end position="1532"/>
    </location>
</feature>
<feature type="compositionally biased region" description="Polar residues" evidence="25">
    <location>
        <begin position="1079"/>
        <end position="1096"/>
    </location>
</feature>
<keyword evidence="22" id="KW-0968">Cytoplasmic vesicle</keyword>
<keyword evidence="17" id="KW-0442">Lipid degradation</keyword>
<keyword evidence="13 24" id="KW-0256">Endoplasmic reticulum</keyword>
<keyword evidence="20 24" id="KW-0472">Membrane</keyword>
<dbReference type="InterPro" id="IPR052214">
    <property type="entry name" value="DAG_Lipase-Related"/>
</dbReference>
<evidence type="ECO:0000256" key="24">
    <source>
        <dbReference type="RuleBase" id="RU000634"/>
    </source>
</evidence>
<dbReference type="SUPFAM" id="SSF53474">
    <property type="entry name" value="alpha/beta-Hydrolases"/>
    <property type="match status" value="1"/>
</dbReference>
<comment type="catalytic activity">
    <reaction evidence="23">
        <text>a 1,2-diacyl-sn-glycerol + H2O = a 2-acylglycerol + a fatty acid + H(+)</text>
        <dbReference type="Rhea" id="RHEA:33275"/>
        <dbReference type="ChEBI" id="CHEBI:15377"/>
        <dbReference type="ChEBI" id="CHEBI:15378"/>
        <dbReference type="ChEBI" id="CHEBI:17389"/>
        <dbReference type="ChEBI" id="CHEBI:17815"/>
        <dbReference type="ChEBI" id="CHEBI:28868"/>
        <dbReference type="EC" id="3.1.1.116"/>
    </reaction>
    <physiologicalReaction direction="left-to-right" evidence="23">
        <dbReference type="Rhea" id="RHEA:33276"/>
    </physiologicalReaction>
</comment>
<feature type="transmembrane region" description="Helical" evidence="24">
    <location>
        <begin position="1404"/>
        <end position="1422"/>
    </location>
</feature>
<evidence type="ECO:0000256" key="9">
    <source>
        <dbReference type="ARBA" id="ARBA00022553"/>
    </source>
</evidence>
<comment type="cofactor">
    <cofactor evidence="1">
        <name>Ca(2+)</name>
        <dbReference type="ChEBI" id="CHEBI:29108"/>
    </cofactor>
</comment>
<dbReference type="InterPro" id="IPR002921">
    <property type="entry name" value="Fungal_lipase-type"/>
</dbReference>
<evidence type="ECO:0000256" key="14">
    <source>
        <dbReference type="ARBA" id="ARBA00022837"/>
    </source>
</evidence>
<feature type="transmembrane region" description="Helical" evidence="24">
    <location>
        <begin position="1346"/>
        <end position="1364"/>
    </location>
</feature>
<dbReference type="InterPro" id="IPR007884">
    <property type="entry name" value="METL9"/>
</dbReference>
<evidence type="ECO:0000256" key="10">
    <source>
        <dbReference type="ARBA" id="ARBA00022692"/>
    </source>
</evidence>
<evidence type="ECO:0000256" key="13">
    <source>
        <dbReference type="ARBA" id="ARBA00022824"/>
    </source>
</evidence>
<evidence type="ECO:0000256" key="15">
    <source>
        <dbReference type="ARBA" id="ARBA00022892"/>
    </source>
</evidence>
<keyword evidence="21 24" id="KW-0675">Receptor</keyword>
<dbReference type="Pfam" id="PF00810">
    <property type="entry name" value="ER_lumen_recept"/>
    <property type="match status" value="1"/>
</dbReference>
<dbReference type="InterPro" id="IPR029058">
    <property type="entry name" value="AB_hydrolase_fold"/>
</dbReference>
<dbReference type="PRINTS" id="PR00660">
    <property type="entry name" value="ERLUMENR"/>
</dbReference>
<dbReference type="SUPFAM" id="SSF53335">
    <property type="entry name" value="S-adenosyl-L-methionine-dependent methyltransferases"/>
    <property type="match status" value="1"/>
</dbReference>
<keyword evidence="19" id="KW-0443">Lipid metabolism</keyword>
<feature type="transmembrane region" description="Helical" evidence="24">
    <location>
        <begin position="1314"/>
        <end position="1334"/>
    </location>
</feature>
<evidence type="ECO:0000256" key="12">
    <source>
        <dbReference type="ARBA" id="ARBA00022801"/>
    </source>
</evidence>
<evidence type="ECO:0000256" key="8">
    <source>
        <dbReference type="ARBA" id="ARBA00022475"/>
    </source>
</evidence>
<feature type="region of interest" description="Disordered" evidence="25">
    <location>
        <begin position="1076"/>
        <end position="1100"/>
    </location>
</feature>
<reference evidence="27" key="1">
    <citation type="submission" date="2019-10" db="EMBL/GenBank/DDBJ databases">
        <authorList>
            <person name="Soares A.E.R."/>
            <person name="Aleixo A."/>
            <person name="Schneider P."/>
            <person name="Miyaki C.Y."/>
            <person name="Schneider M.P."/>
            <person name="Mello C."/>
            <person name="Vasconcelos A.T.R."/>
        </authorList>
    </citation>
    <scope>NUCLEOTIDE SEQUENCE</scope>
    <source>
        <tissue evidence="27">Muscle</tissue>
    </source>
</reference>
<sequence length="2027" mass="225510">MWAGPARYLRSPLSRSLYVNMMGSHRQPAPGARESHQWYVCNTEQLSECLQPIFVQSYLDQGTQIFLNNSIEKSGWLFIQLYHSIVSSSFSLFMSRTSINGVLGVNEWQHTGFQYDVISCLNLLDRCDQPLTLLKDIRSVLEPTRGRVILALVLPFHPYVENVGGKWEKPSEVLEIKGQTWEEQVNSLPEVFSKAGFAIEAFTRLPYLCEGDMYKDYYVLDDAVFVLKPVKKMLCKGPIELETWNTELEQLGLTKPQPPVADDVRSNVWTADILAKVMAYFHAQEVTFTLSSLQMSIKSYLKNLLNQPRQLLSELQQLDQQQFQTAMKYLFNSRKEHLEMGSIILDWDKTRERIFQSPGVNRTLFLITLDKCFLALSALDCVDILGQVLRVSVLNYLQPDVIGSLPNVLQEDAFRNLLGLLVCFYDDLEQMDAAVARALLHQMIKCNQLRGFQAEVHKLKSQLLNVAMQNQTLNDTLGSLSDAVVGLTSSQLESLSPEAVHNAIATLNQVSGWAKSQVMILSNKYLSYEKVLSFHNVSQMGALVTGISTQSLHSMNPGELSQLIRGTTSQHLSDLSPAQEQGILRKIAASGDFSSSVKDIQGAFFKEISLSGLWKQTGYSSSMMKEKELRRSQNGSAADEYDVDLLGNLICHLPPAFLQGRMSLKAMAAALPQFKLCQQLSHEQRTEIKYKLLELYGSSNNWTAETTLDVGPFIALLSKEELNVLAEKDKQIKPQIEYGNWLFQEGLDIDSNQFPDIILQIAKTIGPVSSAEELLSTVFESVSNASANTPSSLSTPDCLGTRAPSSDEIIKLAKANVFWSVQELKCMDPGTFDKNVELLGTVSGFNNSQLIALKEKAKQVWGSLPAWRSYHVVSLGRIALALTEHEIQELDLHSIDTISVLSQQTEWTVTQARSILEGFLEDSGQTISTLKSFDLVGLGAILCALNSTEIMSIRIAEFSAVVARIGQLLCSTPVLRQFKKMAESVFGAAGSWNGSVLQEIGTLAGGLTEDELKAFDKSLMPYFQPAAVRHIPPEIFQALSPEQIANLGPENAAMVTGSQREHLDPSQLQSLVLALDGGRSSSPDTESGAGSPQEVQTPEPGALIKFTDGKAHSTKSVFHETSPSKLLKLSFYGKNRWKGEKGMESTGVPVAPCPVAGHHGEEPGTILAQLRGQAVAAPSLEVFRAGGDLDGALSNLVRASLPLAQGWHRMLSEGPPNPNHAVTPRCCISGKSQLLFALVFTTRYLDLFTSFISLYNTSMKLIYIACSYATVYLIYMKFKATYDGNHDTFRVEFLIVPVGGLSFLVNHDFSPLEILWTFSIYLESVAILPQLFMISKTGEAETITTHYLFFLGLYRALYLVNWIWRYYFEGFFDLIAVVAGVVQTVLYCDFFYLYVTKVLKGKKLSLPAWIGILVLYTVHKGQFSCPGGGLLHSYLLVLIILLASIICVLCALVYISMQGTISNPGPRKSLPKVLYTRLLLYIPEFVWAVLGAVWVSDSSVHCEKTVINAIIWTVIASWVIIIFTIVGVVIVFDPLGGKKTFYLTEGVSRNLESSQSGQLLYNVKSTATRVWEQRIRLLCCCIVQDDDHRVAFTSIAELFRNYFSDTDLVPSDIAAGLILLHQEQDKRESCPKEPEEVLCHSPSSLVTDNLDVELENAAHYMLFAAAAYGWPYYIYTNPFTALCKLKGDCCGNRPTDSDITGSDRHNFHFGSILKITGLQYRDFIHISFHNKIYEIPFFVALDHKKEAIVVAVRGTLSFEDILTDLSADCEDLTLEDVLENGFVHKGITQAATYIYRKLINDGILNQAFTIAPEYKLVIVGHSLGGGTASILAIMLRNSFPTLKCYAFSPPGGLLRLSMPNMEDLKRRIVRIVANCNRPKYQILLRGCWYEVFGGDPDDFPTELDGRSENALSQPLLAEESLMVHRSPSYSALEDEPPLHSPPQYPHLYLPGKIIHIIEESSSRRLCSSDIKYTARWSNETVFSSILISPKMITDHMPDVVLKALNSLSQEHGACLSCQTQEYTPSAV</sequence>
<keyword evidence="28" id="KW-1185">Reference proteome</keyword>
<proteinExistence type="inferred from homology"/>
<evidence type="ECO:0000256" key="2">
    <source>
        <dbReference type="ARBA" id="ARBA00004129"/>
    </source>
</evidence>
<evidence type="ECO:0000256" key="5">
    <source>
        <dbReference type="ARBA" id="ARBA00004653"/>
    </source>
</evidence>
<feature type="transmembrane region" description="Helical" evidence="24">
    <location>
        <begin position="1261"/>
        <end position="1278"/>
    </location>
</feature>